<organism evidence="1 2">
    <name type="scientific">Massilia glaciei</name>
    <dbReference type="NCBI Taxonomy" id="1524097"/>
    <lineage>
        <taxon>Bacteria</taxon>
        <taxon>Pseudomonadati</taxon>
        <taxon>Pseudomonadota</taxon>
        <taxon>Betaproteobacteria</taxon>
        <taxon>Burkholderiales</taxon>
        <taxon>Oxalobacteraceae</taxon>
        <taxon>Telluria group</taxon>
        <taxon>Massilia</taxon>
    </lineage>
</organism>
<dbReference type="AlphaFoldDB" id="A0A2U2HNN4"/>
<dbReference type="Proteomes" id="UP000241421">
    <property type="component" value="Unassembled WGS sequence"/>
</dbReference>
<dbReference type="EMBL" id="PXWF02000114">
    <property type="protein sequence ID" value="PWF49113.1"/>
    <property type="molecule type" value="Genomic_DNA"/>
</dbReference>
<reference evidence="1 2" key="1">
    <citation type="submission" date="2018-04" db="EMBL/GenBank/DDBJ databases">
        <title>Massilia violaceinigra sp. nov., a novel purple-pigmented bacterium isolated from Tianshan glacier, Xinjiang, China.</title>
        <authorList>
            <person name="Wang H."/>
        </authorList>
    </citation>
    <scope>NUCLEOTIDE SEQUENCE [LARGE SCALE GENOMIC DNA]</scope>
    <source>
        <strain evidence="1 2">B448-2</strain>
    </source>
</reference>
<name>A0A2U2HNN4_9BURK</name>
<comment type="caution">
    <text evidence="1">The sequence shown here is derived from an EMBL/GenBank/DDBJ whole genome shotgun (WGS) entry which is preliminary data.</text>
</comment>
<protein>
    <submittedName>
        <fullName evidence="1">Uncharacterized protein</fullName>
    </submittedName>
</protein>
<keyword evidence="2" id="KW-1185">Reference proteome</keyword>
<accession>A0A2U2HNN4</accession>
<proteinExistence type="predicted"/>
<evidence type="ECO:0000313" key="1">
    <source>
        <dbReference type="EMBL" id="PWF49113.1"/>
    </source>
</evidence>
<gene>
    <name evidence="1" type="ORF">C7C56_008270</name>
</gene>
<evidence type="ECO:0000313" key="2">
    <source>
        <dbReference type="Proteomes" id="UP000241421"/>
    </source>
</evidence>
<sequence>MACIVQPGNLGAASIAGLAGAVNDEKCGGIDIRPAAAGWGGRGTLRRWEWLEPELNWIMADISNFRSHPAI</sequence>